<feature type="domain" description="Flagellar M-ring C-terminal" evidence="14">
    <location>
        <begin position="255"/>
        <end position="409"/>
    </location>
</feature>
<dbReference type="Gene3D" id="3.30.300.30">
    <property type="match status" value="1"/>
</dbReference>
<feature type="region of interest" description="Disordered" evidence="11">
    <location>
        <begin position="279"/>
        <end position="304"/>
    </location>
</feature>
<dbReference type="Pfam" id="PF01514">
    <property type="entry name" value="YscJ_FliF"/>
    <property type="match status" value="1"/>
</dbReference>
<evidence type="ECO:0000313" key="16">
    <source>
        <dbReference type="Proteomes" id="UP000635606"/>
    </source>
</evidence>
<dbReference type="InterPro" id="IPR045851">
    <property type="entry name" value="AMP-bd_C_sf"/>
</dbReference>
<keyword evidence="10" id="KW-0175">Coiled coil</keyword>
<evidence type="ECO:0000256" key="11">
    <source>
        <dbReference type="SAM" id="MobiDB-lite"/>
    </source>
</evidence>
<dbReference type="Proteomes" id="UP000635606">
    <property type="component" value="Unassembled WGS sequence"/>
</dbReference>
<evidence type="ECO:0000259" key="13">
    <source>
        <dbReference type="Pfam" id="PF01514"/>
    </source>
</evidence>
<dbReference type="PIRSF" id="PIRSF004862">
    <property type="entry name" value="FliF"/>
    <property type="match status" value="1"/>
</dbReference>
<evidence type="ECO:0000256" key="6">
    <source>
        <dbReference type="ARBA" id="ARBA00022989"/>
    </source>
</evidence>
<keyword evidence="15" id="KW-0966">Cell projection</keyword>
<evidence type="ECO:0000259" key="14">
    <source>
        <dbReference type="Pfam" id="PF08345"/>
    </source>
</evidence>
<keyword evidence="15" id="KW-0969">Cilium</keyword>
<proteinExistence type="inferred from homology"/>
<evidence type="ECO:0000256" key="9">
    <source>
        <dbReference type="PIRNR" id="PIRNR004862"/>
    </source>
</evidence>
<dbReference type="PANTHER" id="PTHR30046">
    <property type="entry name" value="FLAGELLAR M-RING PROTEIN"/>
    <property type="match status" value="1"/>
</dbReference>
<comment type="function">
    <text evidence="9">The M ring may be actively involved in energy transduction.</text>
</comment>
<dbReference type="PRINTS" id="PR01009">
    <property type="entry name" value="FLGMRINGFLIF"/>
</dbReference>
<dbReference type="EMBL" id="BOPH01000069">
    <property type="protein sequence ID" value="GIJ69868.1"/>
    <property type="molecule type" value="Genomic_DNA"/>
</dbReference>
<evidence type="ECO:0000256" key="8">
    <source>
        <dbReference type="ARBA" id="ARBA00023143"/>
    </source>
</evidence>
<evidence type="ECO:0000256" key="3">
    <source>
        <dbReference type="ARBA" id="ARBA00007971"/>
    </source>
</evidence>
<name>A0A8J4ECU0_9ACTN</name>
<dbReference type="GO" id="GO:0009431">
    <property type="term" value="C:bacterial-type flagellum basal body, MS ring"/>
    <property type="evidence" value="ECO:0007669"/>
    <property type="project" value="InterPro"/>
</dbReference>
<dbReference type="AlphaFoldDB" id="A0A8J4ECU0"/>
<evidence type="ECO:0000256" key="7">
    <source>
        <dbReference type="ARBA" id="ARBA00023136"/>
    </source>
</evidence>
<evidence type="ECO:0000256" key="5">
    <source>
        <dbReference type="ARBA" id="ARBA00022692"/>
    </source>
</evidence>
<feature type="coiled-coil region" evidence="10">
    <location>
        <begin position="458"/>
        <end position="485"/>
    </location>
</feature>
<dbReference type="GO" id="GO:0005886">
    <property type="term" value="C:plasma membrane"/>
    <property type="evidence" value="ECO:0007669"/>
    <property type="project" value="UniProtKB-SubCell"/>
</dbReference>
<sequence length="545" mass="56536">MKGRLAAALRSVTGKFGSFTPGQKAVSIVAVIAIVVGGYFFATWVSKPTYAPLYSNLAGADAAAIVEQLDAEGVPYELTDGGNTILVPKEQVYSLRLTMSGQGLPADTSNGGYSILDNQNVMTSEFMQQVGYRRAMEGELANSIKSIDGVTAATVHLAIPQKDVFTDDQQKPTASVLVATGAGKQLTEDQVQAVVHLVSSSIEGLEPGAVTVVGADGRVLSAPGGSGSAGGSTDSRARATSDFESRMNASVQRMLDQALGAGNAVVQISADLDFDNTETKSRKYSATPNMPPVAESTKTEKYSNGTGGAPVGGVLGPDNVQVPVNADGTGASGGGSYEQSEATRNNAVDVTDEVRRSAPGAVKKLSVAVMINSDAVQGANEAQLQQLISSAVGLDPTRGDTIAVSALTFDTSGAEAAQRQLDQAKAADKNAALLSMVKTGATVLGVVLLILIALIGNRRRNKKLKKMLQAEIERFEAEQAELESRQMAALAAGTGAAGALTAGPAEPDAEQLARAERSREITALVERQPDEVATLLRSWLADRRG</sequence>
<protein>
    <recommendedName>
        <fullName evidence="9">Flagellar M-ring protein</fullName>
    </recommendedName>
</protein>
<dbReference type="InterPro" id="IPR006182">
    <property type="entry name" value="FliF_N_dom"/>
</dbReference>
<keyword evidence="7 12" id="KW-0472">Membrane</keyword>
<keyword evidence="15" id="KW-0282">Flagellum</keyword>
<comment type="similarity">
    <text evidence="3 9">Belongs to the FliF family.</text>
</comment>
<reference evidence="15" key="1">
    <citation type="submission" date="2021-01" db="EMBL/GenBank/DDBJ databases">
        <title>Whole genome shotgun sequence of Virgisporangium ochraceum NBRC 16418.</title>
        <authorList>
            <person name="Komaki H."/>
            <person name="Tamura T."/>
        </authorList>
    </citation>
    <scope>NUCLEOTIDE SEQUENCE</scope>
    <source>
        <strain evidence="15">NBRC 16418</strain>
    </source>
</reference>
<dbReference type="GO" id="GO:0003774">
    <property type="term" value="F:cytoskeletal motor activity"/>
    <property type="evidence" value="ECO:0007669"/>
    <property type="project" value="InterPro"/>
</dbReference>
<evidence type="ECO:0000313" key="15">
    <source>
        <dbReference type="EMBL" id="GIJ69868.1"/>
    </source>
</evidence>
<feature type="transmembrane region" description="Helical" evidence="12">
    <location>
        <begin position="431"/>
        <end position="456"/>
    </location>
</feature>
<keyword evidence="16" id="KW-1185">Reference proteome</keyword>
<dbReference type="RefSeq" id="WP_203929787.1">
    <property type="nucleotide sequence ID" value="NZ_BOPH01000069.1"/>
</dbReference>
<gene>
    <name evidence="15" type="ORF">Voc01_047850</name>
</gene>
<keyword evidence="4" id="KW-1003">Cell membrane</keyword>
<dbReference type="Pfam" id="PF08345">
    <property type="entry name" value="YscJ_FliF_C"/>
    <property type="match status" value="1"/>
</dbReference>
<organism evidence="15 16">
    <name type="scientific">Virgisporangium ochraceum</name>
    <dbReference type="NCBI Taxonomy" id="65505"/>
    <lineage>
        <taxon>Bacteria</taxon>
        <taxon>Bacillati</taxon>
        <taxon>Actinomycetota</taxon>
        <taxon>Actinomycetes</taxon>
        <taxon>Micromonosporales</taxon>
        <taxon>Micromonosporaceae</taxon>
        <taxon>Virgisporangium</taxon>
    </lineage>
</organism>
<feature type="transmembrane region" description="Helical" evidence="12">
    <location>
        <begin position="25"/>
        <end position="45"/>
    </location>
</feature>
<feature type="domain" description="Flagellar M-ring N-terminal" evidence="13">
    <location>
        <begin position="46"/>
        <end position="221"/>
    </location>
</feature>
<evidence type="ECO:0000256" key="12">
    <source>
        <dbReference type="SAM" id="Phobius"/>
    </source>
</evidence>
<keyword evidence="8 9" id="KW-0975">Bacterial flagellum</keyword>
<dbReference type="GO" id="GO:0071973">
    <property type="term" value="P:bacterial-type flagellum-dependent cell motility"/>
    <property type="evidence" value="ECO:0007669"/>
    <property type="project" value="InterPro"/>
</dbReference>
<dbReference type="InterPro" id="IPR000067">
    <property type="entry name" value="FlgMring_FliF"/>
</dbReference>
<dbReference type="NCBIfam" id="TIGR00206">
    <property type="entry name" value="fliF"/>
    <property type="match status" value="1"/>
</dbReference>
<comment type="caution">
    <text evidence="15">The sequence shown here is derived from an EMBL/GenBank/DDBJ whole genome shotgun (WGS) entry which is preliminary data.</text>
</comment>
<evidence type="ECO:0000256" key="10">
    <source>
        <dbReference type="SAM" id="Coils"/>
    </source>
</evidence>
<keyword evidence="5 12" id="KW-0812">Transmembrane</keyword>
<evidence type="ECO:0000256" key="2">
    <source>
        <dbReference type="ARBA" id="ARBA00004651"/>
    </source>
</evidence>
<dbReference type="InterPro" id="IPR043427">
    <property type="entry name" value="YscJ/FliF"/>
</dbReference>
<evidence type="ECO:0000256" key="1">
    <source>
        <dbReference type="ARBA" id="ARBA00004117"/>
    </source>
</evidence>
<dbReference type="InterPro" id="IPR013556">
    <property type="entry name" value="Flag_M-ring_C"/>
</dbReference>
<comment type="subcellular location">
    <subcellularLocation>
        <location evidence="1 9">Bacterial flagellum basal body</location>
    </subcellularLocation>
    <subcellularLocation>
        <location evidence="2">Cell membrane</location>
        <topology evidence="2">Multi-pass membrane protein</topology>
    </subcellularLocation>
</comment>
<evidence type="ECO:0000256" key="4">
    <source>
        <dbReference type="ARBA" id="ARBA00022475"/>
    </source>
</evidence>
<dbReference type="PANTHER" id="PTHR30046:SF0">
    <property type="entry name" value="FLAGELLAR M-RING PROTEIN"/>
    <property type="match status" value="1"/>
</dbReference>
<keyword evidence="6 12" id="KW-1133">Transmembrane helix</keyword>
<accession>A0A8J4ECU0</accession>